<protein>
    <submittedName>
        <fullName evidence="1">Uncharacterized protein</fullName>
    </submittedName>
</protein>
<dbReference type="EMBL" id="JACDUU010000003">
    <property type="protein sequence ID" value="MBA2871541.1"/>
    <property type="molecule type" value="Genomic_DNA"/>
</dbReference>
<gene>
    <name evidence="1" type="ORF">HNQ85_001811</name>
</gene>
<comment type="caution">
    <text evidence="1">The sequence shown here is derived from an EMBL/GenBank/DDBJ whole genome shotgun (WGS) entry which is preliminary data.</text>
</comment>
<dbReference type="RefSeq" id="WP_181537351.1">
    <property type="nucleotide sequence ID" value="NZ_JACDUU010000003.1"/>
</dbReference>
<dbReference type="AlphaFoldDB" id="A0A7W0BWS3"/>
<organism evidence="1 2">
    <name type="scientific">[Anoxybacillus] calidus</name>
    <dbReference type="NCBI Taxonomy" id="575178"/>
    <lineage>
        <taxon>Bacteria</taxon>
        <taxon>Bacillati</taxon>
        <taxon>Bacillota</taxon>
        <taxon>Bacilli</taxon>
        <taxon>Bacillales</taxon>
        <taxon>Anoxybacillaceae</taxon>
        <taxon>Paranoxybacillus</taxon>
    </lineage>
</organism>
<keyword evidence="2" id="KW-1185">Reference proteome</keyword>
<sequence>MTIEQVEEIFDDFGYTLLFQNIRYPLMLSGEVDDLDPDVLANFFEMYLFDTEDVFTFEEFMYHFLIFKKIYTNNNLPFVRGM</sequence>
<proteinExistence type="predicted"/>
<name>A0A7W0BWS3_9BACL</name>
<dbReference type="Proteomes" id="UP000580891">
    <property type="component" value="Unassembled WGS sequence"/>
</dbReference>
<accession>A0A7W0BWS3</accession>
<reference evidence="1 2" key="1">
    <citation type="submission" date="2020-07" db="EMBL/GenBank/DDBJ databases">
        <title>Genomic Encyclopedia of Type Strains, Phase IV (KMG-IV): sequencing the most valuable type-strain genomes for metagenomic binning, comparative biology and taxonomic classification.</title>
        <authorList>
            <person name="Goeker M."/>
        </authorList>
    </citation>
    <scope>NUCLEOTIDE SEQUENCE [LARGE SCALE GENOMIC DNA]</scope>
    <source>
        <strain evidence="1 2">DSM 25220</strain>
    </source>
</reference>
<evidence type="ECO:0000313" key="2">
    <source>
        <dbReference type="Proteomes" id="UP000580891"/>
    </source>
</evidence>
<evidence type="ECO:0000313" key="1">
    <source>
        <dbReference type="EMBL" id="MBA2871541.1"/>
    </source>
</evidence>